<evidence type="ECO:0000313" key="3">
    <source>
        <dbReference type="Proteomes" id="UP000002051"/>
    </source>
</evidence>
<name>A0A072U2N9_MEDTR</name>
<reference evidence="1 3" key="2">
    <citation type="journal article" date="2014" name="BMC Genomics">
        <title>An improved genome release (version Mt4.0) for the model legume Medicago truncatula.</title>
        <authorList>
            <person name="Tang H."/>
            <person name="Krishnakumar V."/>
            <person name="Bidwell S."/>
            <person name="Rosen B."/>
            <person name="Chan A."/>
            <person name="Zhou S."/>
            <person name="Gentzbittel L."/>
            <person name="Childs K.L."/>
            <person name="Yandell M."/>
            <person name="Gundlach H."/>
            <person name="Mayer K.F."/>
            <person name="Schwartz D.C."/>
            <person name="Town C.D."/>
        </authorList>
    </citation>
    <scope>GENOME REANNOTATION</scope>
    <source>
        <strain evidence="1">A17</strain>
        <strain evidence="2 3">cv. Jemalong A17</strain>
    </source>
</reference>
<dbReference type="EnsemblPlants" id="KEH20070">
    <property type="protein sequence ID" value="KEH20070"/>
    <property type="gene ID" value="MTR_8g066823"/>
</dbReference>
<dbReference type="EMBL" id="CM001224">
    <property type="protein sequence ID" value="KEH20070.1"/>
    <property type="molecule type" value="Genomic_DNA"/>
</dbReference>
<dbReference type="HOGENOM" id="CLU_2761690_0_0_1"/>
<evidence type="ECO:0000313" key="1">
    <source>
        <dbReference type="EMBL" id="KEH20070.1"/>
    </source>
</evidence>
<reference evidence="2" key="3">
    <citation type="submission" date="2015-04" db="UniProtKB">
        <authorList>
            <consortium name="EnsemblPlants"/>
        </authorList>
    </citation>
    <scope>IDENTIFICATION</scope>
    <source>
        <strain evidence="2">cv. Jemalong A17</strain>
    </source>
</reference>
<dbReference type="AlphaFoldDB" id="A0A072U2N9"/>
<proteinExistence type="predicted"/>
<evidence type="ECO:0000313" key="2">
    <source>
        <dbReference type="EnsemblPlants" id="KEH20070"/>
    </source>
</evidence>
<protein>
    <submittedName>
        <fullName evidence="1 2">Uncharacterized protein</fullName>
    </submittedName>
</protein>
<keyword evidence="3" id="KW-1185">Reference proteome</keyword>
<organism evidence="1 3">
    <name type="scientific">Medicago truncatula</name>
    <name type="common">Barrel medic</name>
    <name type="synonym">Medicago tribuloides</name>
    <dbReference type="NCBI Taxonomy" id="3880"/>
    <lineage>
        <taxon>Eukaryota</taxon>
        <taxon>Viridiplantae</taxon>
        <taxon>Streptophyta</taxon>
        <taxon>Embryophyta</taxon>
        <taxon>Tracheophyta</taxon>
        <taxon>Spermatophyta</taxon>
        <taxon>Magnoliopsida</taxon>
        <taxon>eudicotyledons</taxon>
        <taxon>Gunneridae</taxon>
        <taxon>Pentapetalae</taxon>
        <taxon>rosids</taxon>
        <taxon>fabids</taxon>
        <taxon>Fabales</taxon>
        <taxon>Fabaceae</taxon>
        <taxon>Papilionoideae</taxon>
        <taxon>50 kb inversion clade</taxon>
        <taxon>NPAAA clade</taxon>
        <taxon>Hologalegina</taxon>
        <taxon>IRL clade</taxon>
        <taxon>Trifolieae</taxon>
        <taxon>Medicago</taxon>
    </lineage>
</organism>
<accession>A0A072U2N9</accession>
<dbReference type="Proteomes" id="UP000002051">
    <property type="component" value="Chromosome 8"/>
</dbReference>
<sequence>MSFAPRKEKGIVICPKVTNEYLAEMKELDRIASEKANPVQVPFPTGTTSLNPPSYLIVLRSPNQTKIHSK</sequence>
<gene>
    <name evidence="1" type="ordered locus">MTR_8g066823</name>
</gene>
<reference evidence="1 3" key="1">
    <citation type="journal article" date="2011" name="Nature">
        <title>The Medicago genome provides insight into the evolution of rhizobial symbioses.</title>
        <authorList>
            <person name="Young N.D."/>
            <person name="Debelle F."/>
            <person name="Oldroyd G.E."/>
            <person name="Geurts R."/>
            <person name="Cannon S.B."/>
            <person name="Udvardi M.K."/>
            <person name="Benedito V.A."/>
            <person name="Mayer K.F."/>
            <person name="Gouzy J."/>
            <person name="Schoof H."/>
            <person name="Van de Peer Y."/>
            <person name="Proost S."/>
            <person name="Cook D.R."/>
            <person name="Meyers B.C."/>
            <person name="Spannagl M."/>
            <person name="Cheung F."/>
            <person name="De Mita S."/>
            <person name="Krishnakumar V."/>
            <person name="Gundlach H."/>
            <person name="Zhou S."/>
            <person name="Mudge J."/>
            <person name="Bharti A.K."/>
            <person name="Murray J.D."/>
            <person name="Naoumkina M.A."/>
            <person name="Rosen B."/>
            <person name="Silverstein K.A."/>
            <person name="Tang H."/>
            <person name="Rombauts S."/>
            <person name="Zhao P.X."/>
            <person name="Zhou P."/>
            <person name="Barbe V."/>
            <person name="Bardou P."/>
            <person name="Bechner M."/>
            <person name="Bellec A."/>
            <person name="Berger A."/>
            <person name="Berges H."/>
            <person name="Bidwell S."/>
            <person name="Bisseling T."/>
            <person name="Choisne N."/>
            <person name="Couloux A."/>
            <person name="Denny R."/>
            <person name="Deshpande S."/>
            <person name="Dai X."/>
            <person name="Doyle J.J."/>
            <person name="Dudez A.M."/>
            <person name="Farmer A.D."/>
            <person name="Fouteau S."/>
            <person name="Franken C."/>
            <person name="Gibelin C."/>
            <person name="Gish J."/>
            <person name="Goldstein S."/>
            <person name="Gonzalez A.J."/>
            <person name="Green P.J."/>
            <person name="Hallab A."/>
            <person name="Hartog M."/>
            <person name="Hua A."/>
            <person name="Humphray S.J."/>
            <person name="Jeong D.H."/>
            <person name="Jing Y."/>
            <person name="Jocker A."/>
            <person name="Kenton S.M."/>
            <person name="Kim D.J."/>
            <person name="Klee K."/>
            <person name="Lai H."/>
            <person name="Lang C."/>
            <person name="Lin S."/>
            <person name="Macmil S.L."/>
            <person name="Magdelenat G."/>
            <person name="Matthews L."/>
            <person name="McCorrison J."/>
            <person name="Monaghan E.L."/>
            <person name="Mun J.H."/>
            <person name="Najar F.Z."/>
            <person name="Nicholson C."/>
            <person name="Noirot C."/>
            <person name="O'Bleness M."/>
            <person name="Paule C.R."/>
            <person name="Poulain J."/>
            <person name="Prion F."/>
            <person name="Qin B."/>
            <person name="Qu C."/>
            <person name="Retzel E.F."/>
            <person name="Riddle C."/>
            <person name="Sallet E."/>
            <person name="Samain S."/>
            <person name="Samson N."/>
            <person name="Sanders I."/>
            <person name="Saurat O."/>
            <person name="Scarpelli C."/>
            <person name="Schiex T."/>
            <person name="Segurens B."/>
            <person name="Severin A.J."/>
            <person name="Sherrier D.J."/>
            <person name="Shi R."/>
            <person name="Sims S."/>
            <person name="Singer S.R."/>
            <person name="Sinharoy S."/>
            <person name="Sterck L."/>
            <person name="Viollet A."/>
            <person name="Wang B.B."/>
            <person name="Wang K."/>
            <person name="Wang M."/>
            <person name="Wang X."/>
            <person name="Warfsmann J."/>
            <person name="Weissenbach J."/>
            <person name="White D.D."/>
            <person name="White J.D."/>
            <person name="Wiley G.B."/>
            <person name="Wincker P."/>
            <person name="Xing Y."/>
            <person name="Yang L."/>
            <person name="Yao Z."/>
            <person name="Ying F."/>
            <person name="Zhai J."/>
            <person name="Zhou L."/>
            <person name="Zuber A."/>
            <person name="Denarie J."/>
            <person name="Dixon R.A."/>
            <person name="May G.D."/>
            <person name="Schwartz D.C."/>
            <person name="Rogers J."/>
            <person name="Quetier F."/>
            <person name="Town C.D."/>
            <person name="Roe B.A."/>
        </authorList>
    </citation>
    <scope>NUCLEOTIDE SEQUENCE [LARGE SCALE GENOMIC DNA]</scope>
    <source>
        <strain evidence="1">A17</strain>
        <strain evidence="2 3">cv. Jemalong A17</strain>
    </source>
</reference>